<feature type="active site" description="Charge relay system" evidence="5">
    <location>
        <position position="328"/>
    </location>
</feature>
<keyword evidence="7" id="KW-1133">Transmembrane helix</keyword>
<dbReference type="InterPro" id="IPR000209">
    <property type="entry name" value="Peptidase_S8/S53_dom"/>
</dbReference>
<dbReference type="GeneID" id="26840164"/>
<dbReference type="PROSITE" id="PS51892">
    <property type="entry name" value="SUBTILASE"/>
    <property type="match status" value="1"/>
</dbReference>
<evidence type="ECO:0000256" key="6">
    <source>
        <dbReference type="RuleBase" id="RU003355"/>
    </source>
</evidence>
<dbReference type="PANTHER" id="PTHR43806:SF13">
    <property type="entry name" value="SUBTILASE-TYPE PROTEINASE RRT12"/>
    <property type="match status" value="1"/>
</dbReference>
<organism evidence="9 10">
    <name type="scientific">Debaryomyces fabryi</name>
    <dbReference type="NCBI Taxonomy" id="58627"/>
    <lineage>
        <taxon>Eukaryota</taxon>
        <taxon>Fungi</taxon>
        <taxon>Dikarya</taxon>
        <taxon>Ascomycota</taxon>
        <taxon>Saccharomycotina</taxon>
        <taxon>Pichiomycetes</taxon>
        <taxon>Debaryomycetaceae</taxon>
        <taxon>Debaryomyces</taxon>
    </lineage>
</organism>
<dbReference type="Pfam" id="PF00082">
    <property type="entry name" value="Peptidase_S8"/>
    <property type="match status" value="1"/>
</dbReference>
<comment type="similarity">
    <text evidence="1 5 6">Belongs to the peptidase S8 family.</text>
</comment>
<dbReference type="AlphaFoldDB" id="A0A0V1PYR4"/>
<evidence type="ECO:0000313" key="10">
    <source>
        <dbReference type="Proteomes" id="UP000054251"/>
    </source>
</evidence>
<dbReference type="Gene3D" id="3.40.50.200">
    <property type="entry name" value="Peptidase S8/S53 domain"/>
    <property type="match status" value="1"/>
</dbReference>
<dbReference type="Proteomes" id="UP000054251">
    <property type="component" value="Unassembled WGS sequence"/>
</dbReference>
<comment type="caution">
    <text evidence="9">The sequence shown here is derived from an EMBL/GenBank/DDBJ whole genome shotgun (WGS) entry which is preliminary data.</text>
</comment>
<dbReference type="PROSITE" id="PS00138">
    <property type="entry name" value="SUBTILASE_SER"/>
    <property type="match status" value="1"/>
</dbReference>
<protein>
    <recommendedName>
        <fullName evidence="8">Peptidase S8/S53 domain-containing protein</fullName>
    </recommendedName>
</protein>
<dbReference type="GO" id="GO:0006508">
    <property type="term" value="P:proteolysis"/>
    <property type="evidence" value="ECO:0007669"/>
    <property type="project" value="UniProtKB-KW"/>
</dbReference>
<keyword evidence="3 5" id="KW-0378">Hydrolase</keyword>
<evidence type="ECO:0000259" key="8">
    <source>
        <dbReference type="Pfam" id="PF00082"/>
    </source>
</evidence>
<keyword evidence="4 5" id="KW-0720">Serine protease</keyword>
<evidence type="ECO:0000313" key="9">
    <source>
        <dbReference type="EMBL" id="KSA01087.1"/>
    </source>
</evidence>
<keyword evidence="10" id="KW-1185">Reference proteome</keyword>
<dbReference type="InterPro" id="IPR015500">
    <property type="entry name" value="Peptidase_S8_subtilisin-rel"/>
</dbReference>
<dbReference type="PROSITE" id="PS00137">
    <property type="entry name" value="SUBTILASE_HIS"/>
    <property type="match status" value="1"/>
</dbReference>
<keyword evidence="7" id="KW-0812">Transmembrane</keyword>
<dbReference type="OrthoDB" id="206201at2759"/>
<feature type="active site" description="Charge relay system" evidence="5">
    <location>
        <position position="172"/>
    </location>
</feature>
<dbReference type="InterPro" id="IPR050131">
    <property type="entry name" value="Peptidase_S8_subtilisin-like"/>
</dbReference>
<dbReference type="InterPro" id="IPR023827">
    <property type="entry name" value="Peptidase_S8_Asp-AS"/>
</dbReference>
<dbReference type="InterPro" id="IPR023828">
    <property type="entry name" value="Peptidase_S8_Ser-AS"/>
</dbReference>
<dbReference type="InterPro" id="IPR022398">
    <property type="entry name" value="Peptidase_S8_His-AS"/>
</dbReference>
<dbReference type="InterPro" id="IPR034193">
    <property type="entry name" value="PCSK9_ProteinaseK-like"/>
</dbReference>
<evidence type="ECO:0000256" key="4">
    <source>
        <dbReference type="ARBA" id="ARBA00022825"/>
    </source>
</evidence>
<dbReference type="InterPro" id="IPR036852">
    <property type="entry name" value="Peptidase_S8/S53_dom_sf"/>
</dbReference>
<feature type="active site" description="Charge relay system" evidence="5">
    <location>
        <position position="141"/>
    </location>
</feature>
<dbReference type="CDD" id="cd04077">
    <property type="entry name" value="Peptidases_S8_PCSK9_ProteinaseK_like"/>
    <property type="match status" value="1"/>
</dbReference>
<evidence type="ECO:0000256" key="7">
    <source>
        <dbReference type="SAM" id="Phobius"/>
    </source>
</evidence>
<keyword evidence="7" id="KW-0472">Membrane</keyword>
<dbReference type="PRINTS" id="PR00723">
    <property type="entry name" value="SUBTILISIN"/>
</dbReference>
<gene>
    <name evidence="9" type="ORF">AC631_03155</name>
</gene>
<reference evidence="9 10" key="1">
    <citation type="submission" date="2015-11" db="EMBL/GenBank/DDBJ databases">
        <title>The genome of Debaryomyces fabryi.</title>
        <authorList>
            <person name="Tafer H."/>
            <person name="Lopandic K."/>
        </authorList>
    </citation>
    <scope>NUCLEOTIDE SEQUENCE [LARGE SCALE GENOMIC DNA]</scope>
    <source>
        <strain evidence="9 10">CBS 789</strain>
    </source>
</reference>
<keyword evidence="2 5" id="KW-0645">Protease</keyword>
<dbReference type="PROSITE" id="PS00136">
    <property type="entry name" value="SUBTILASE_ASP"/>
    <property type="match status" value="1"/>
</dbReference>
<dbReference type="RefSeq" id="XP_015467189.1">
    <property type="nucleotide sequence ID" value="XM_015611984.1"/>
</dbReference>
<dbReference type="SUPFAM" id="SSF52743">
    <property type="entry name" value="Subtilisin-like"/>
    <property type="match status" value="1"/>
</dbReference>
<dbReference type="GO" id="GO:0004252">
    <property type="term" value="F:serine-type endopeptidase activity"/>
    <property type="evidence" value="ECO:0007669"/>
    <property type="project" value="UniProtKB-UniRule"/>
</dbReference>
<dbReference type="FunFam" id="3.40.50.200:FF:000007">
    <property type="entry name" value="Subtilisin-like serine protease"/>
    <property type="match status" value="1"/>
</dbReference>
<evidence type="ECO:0000256" key="5">
    <source>
        <dbReference type="PROSITE-ProRule" id="PRU01240"/>
    </source>
</evidence>
<dbReference type="PANTHER" id="PTHR43806">
    <property type="entry name" value="PEPTIDASE S8"/>
    <property type="match status" value="1"/>
</dbReference>
<feature type="domain" description="Peptidase S8/S53" evidence="8">
    <location>
        <begin position="133"/>
        <end position="362"/>
    </location>
</feature>
<sequence>MLLVKYFFFVALCYNSIFIAAVPYLVSLKSTETLDTFFKYDVNYPLSQRVKALINNSFAIGNFTGFSGDFSKAVLDRLKKCPLVADLTPDIIINAFDVGVQTNSPRHLARLSQKEKLTGNKFSYYYDTSCTGNGVNAYVLDSGVMIDHPEFQGRASKGKDFTKEGFGDTNGHGTHVSGIIGSKSYGVSKDVNIIEIKALDKSGAGSLSTIIAAIEFAVNHRKISGKPGVANLSLGATKNAVLNRAVDAAFDTGLVMVVAAGNSNINACITSPASASSAITVGAIDDKTDGLATFSNWGECVDVFASGTFVESVNTKDHRYPQVLSGTSMSAPIVTGLVSNLLSKGISPYDIKDHIIEMASKHKINKASMFLRRKTPNRIAYNQVFQDSDSDAESDSEAEE</sequence>
<accession>A0A0V1PYR4</accession>
<proteinExistence type="inferred from homology"/>
<evidence type="ECO:0000256" key="1">
    <source>
        <dbReference type="ARBA" id="ARBA00011073"/>
    </source>
</evidence>
<name>A0A0V1PYR4_9ASCO</name>
<evidence type="ECO:0000256" key="3">
    <source>
        <dbReference type="ARBA" id="ARBA00022801"/>
    </source>
</evidence>
<evidence type="ECO:0000256" key="2">
    <source>
        <dbReference type="ARBA" id="ARBA00022670"/>
    </source>
</evidence>
<feature type="transmembrane region" description="Helical" evidence="7">
    <location>
        <begin position="6"/>
        <end position="26"/>
    </location>
</feature>
<dbReference type="EMBL" id="LMYN01000064">
    <property type="protein sequence ID" value="KSA01087.1"/>
    <property type="molecule type" value="Genomic_DNA"/>
</dbReference>